<name>A0A6G1GIG4_9PEZI</name>
<evidence type="ECO:0000313" key="2">
    <source>
        <dbReference type="Proteomes" id="UP000800041"/>
    </source>
</evidence>
<dbReference type="Proteomes" id="UP000800041">
    <property type="component" value="Unassembled WGS sequence"/>
</dbReference>
<sequence length="92" mass="10573">MRNLPKVLQHSLLSLLFSTNGMWHHAAPAKSQEFKILERIVHHVLAWDTPIFQLMPNHPAKASNPRHLRECSKSFSPFNIQHLADTRVSDSL</sequence>
<reference evidence="1" key="1">
    <citation type="journal article" date="2020" name="Stud. Mycol.">
        <title>101 Dothideomycetes genomes: a test case for predicting lifestyles and emergence of pathogens.</title>
        <authorList>
            <person name="Haridas S."/>
            <person name="Albert R."/>
            <person name="Binder M."/>
            <person name="Bloem J."/>
            <person name="Labutti K."/>
            <person name="Salamov A."/>
            <person name="Andreopoulos B."/>
            <person name="Baker S."/>
            <person name="Barry K."/>
            <person name="Bills G."/>
            <person name="Bluhm B."/>
            <person name="Cannon C."/>
            <person name="Castanera R."/>
            <person name="Culley D."/>
            <person name="Daum C."/>
            <person name="Ezra D."/>
            <person name="Gonzalez J."/>
            <person name="Henrissat B."/>
            <person name="Kuo A."/>
            <person name="Liang C."/>
            <person name="Lipzen A."/>
            <person name="Lutzoni F."/>
            <person name="Magnuson J."/>
            <person name="Mondo S."/>
            <person name="Nolan M."/>
            <person name="Ohm R."/>
            <person name="Pangilinan J."/>
            <person name="Park H.-J."/>
            <person name="Ramirez L."/>
            <person name="Alfaro M."/>
            <person name="Sun H."/>
            <person name="Tritt A."/>
            <person name="Yoshinaga Y."/>
            <person name="Zwiers L.-H."/>
            <person name="Turgeon B."/>
            <person name="Goodwin S."/>
            <person name="Spatafora J."/>
            <person name="Crous P."/>
            <person name="Grigoriev I."/>
        </authorList>
    </citation>
    <scope>NUCLEOTIDE SEQUENCE</scope>
    <source>
        <strain evidence="1">CBS 113979</strain>
    </source>
</reference>
<organism evidence="1 2">
    <name type="scientific">Aulographum hederae CBS 113979</name>
    <dbReference type="NCBI Taxonomy" id="1176131"/>
    <lineage>
        <taxon>Eukaryota</taxon>
        <taxon>Fungi</taxon>
        <taxon>Dikarya</taxon>
        <taxon>Ascomycota</taxon>
        <taxon>Pezizomycotina</taxon>
        <taxon>Dothideomycetes</taxon>
        <taxon>Pleosporomycetidae</taxon>
        <taxon>Aulographales</taxon>
        <taxon>Aulographaceae</taxon>
    </lineage>
</organism>
<dbReference type="EMBL" id="ML977224">
    <property type="protein sequence ID" value="KAF1980743.1"/>
    <property type="molecule type" value="Genomic_DNA"/>
</dbReference>
<gene>
    <name evidence="1" type="ORF">K402DRAFT_399186</name>
</gene>
<proteinExistence type="predicted"/>
<accession>A0A6G1GIG4</accession>
<protein>
    <submittedName>
        <fullName evidence="1">Uncharacterized protein</fullName>
    </submittedName>
</protein>
<evidence type="ECO:0000313" key="1">
    <source>
        <dbReference type="EMBL" id="KAF1980743.1"/>
    </source>
</evidence>
<dbReference type="AlphaFoldDB" id="A0A6G1GIG4"/>
<keyword evidence="2" id="KW-1185">Reference proteome</keyword>